<evidence type="ECO:0000256" key="1">
    <source>
        <dbReference type="SAM" id="MobiDB-lite"/>
    </source>
</evidence>
<dbReference type="AlphaFoldDB" id="W1P4G7"/>
<feature type="region of interest" description="Disordered" evidence="1">
    <location>
        <begin position="1"/>
        <end position="136"/>
    </location>
</feature>
<proteinExistence type="predicted"/>
<dbReference type="HOGENOM" id="CLU_1878223_0_0_1"/>
<reference evidence="3" key="1">
    <citation type="journal article" date="2013" name="Science">
        <title>The Amborella genome and the evolution of flowering plants.</title>
        <authorList>
            <consortium name="Amborella Genome Project"/>
        </authorList>
    </citation>
    <scope>NUCLEOTIDE SEQUENCE [LARGE SCALE GENOMIC DNA]</scope>
</reference>
<dbReference type="EMBL" id="KI394526">
    <property type="protein sequence ID" value="ERN02549.1"/>
    <property type="molecule type" value="Genomic_DNA"/>
</dbReference>
<feature type="compositionally biased region" description="Basic and acidic residues" evidence="1">
    <location>
        <begin position="9"/>
        <end position="40"/>
    </location>
</feature>
<dbReference type="Proteomes" id="UP000017836">
    <property type="component" value="Unassembled WGS sequence"/>
</dbReference>
<evidence type="ECO:0000313" key="3">
    <source>
        <dbReference type="Proteomes" id="UP000017836"/>
    </source>
</evidence>
<feature type="compositionally biased region" description="Basic residues" evidence="1">
    <location>
        <begin position="125"/>
        <end position="136"/>
    </location>
</feature>
<protein>
    <submittedName>
        <fullName evidence="2">Uncharacterized protein</fullName>
    </submittedName>
</protein>
<feature type="compositionally biased region" description="Basic and acidic residues" evidence="1">
    <location>
        <begin position="87"/>
        <end position="113"/>
    </location>
</feature>
<evidence type="ECO:0000313" key="2">
    <source>
        <dbReference type="EMBL" id="ERN02549.1"/>
    </source>
</evidence>
<keyword evidence="3" id="KW-1185">Reference proteome</keyword>
<sequence>MGEIKQRKKREEGETMARPSVEEDREDWRKKKLKGEKEVRWQLSRRSRKREKIGEEEKGGRKRARRQLSCRSGKREDRRRRRRRRRETTVELREKAQAATLGEEREGEKDGRARWRLKLATPRKGSGRHSKRRELR</sequence>
<name>W1P4G7_AMBTC</name>
<gene>
    <name evidence="2" type="ORF">AMTR_s00083p00177310</name>
</gene>
<accession>W1P4G7</accession>
<dbReference type="Gramene" id="ERN02549">
    <property type="protein sequence ID" value="ERN02549"/>
    <property type="gene ID" value="AMTR_s00083p00177310"/>
</dbReference>
<feature type="compositionally biased region" description="Basic residues" evidence="1">
    <location>
        <begin position="77"/>
        <end position="86"/>
    </location>
</feature>
<organism evidence="2 3">
    <name type="scientific">Amborella trichopoda</name>
    <dbReference type="NCBI Taxonomy" id="13333"/>
    <lineage>
        <taxon>Eukaryota</taxon>
        <taxon>Viridiplantae</taxon>
        <taxon>Streptophyta</taxon>
        <taxon>Embryophyta</taxon>
        <taxon>Tracheophyta</taxon>
        <taxon>Spermatophyta</taxon>
        <taxon>Magnoliopsida</taxon>
        <taxon>Amborellales</taxon>
        <taxon>Amborellaceae</taxon>
        <taxon>Amborella</taxon>
    </lineage>
</organism>